<dbReference type="EMBL" id="RCHS01004296">
    <property type="protein sequence ID" value="RMX36549.1"/>
    <property type="molecule type" value="Genomic_DNA"/>
</dbReference>
<proteinExistence type="predicted"/>
<keyword evidence="2" id="KW-1185">Reference proteome</keyword>
<protein>
    <recommendedName>
        <fullName evidence="3">Apple domain-containing protein</fullName>
    </recommendedName>
</protein>
<gene>
    <name evidence="1" type="ORF">pdam_00019220</name>
</gene>
<evidence type="ECO:0000313" key="1">
    <source>
        <dbReference type="EMBL" id="RMX36549.1"/>
    </source>
</evidence>
<dbReference type="Proteomes" id="UP000275408">
    <property type="component" value="Unassembled WGS sequence"/>
</dbReference>
<dbReference type="AlphaFoldDB" id="A0A3M6T5G5"/>
<dbReference type="OrthoDB" id="5965958at2759"/>
<accession>A0A3M6T5G5</accession>
<sequence length="96" mass="11152">MFINIATQQCETGGDLYSIYQMMPKGHTYQTFEFTPGTLECKEACLSDDRCQSYNVVMFIAICELNNQTKEARPEDFVVDKDRYFMAKRPQQGNRT</sequence>
<reference evidence="1 2" key="1">
    <citation type="journal article" date="2018" name="Sci. Rep.">
        <title>Comparative analysis of the Pocillopora damicornis genome highlights role of immune system in coral evolution.</title>
        <authorList>
            <person name="Cunning R."/>
            <person name="Bay R.A."/>
            <person name="Gillette P."/>
            <person name="Baker A.C."/>
            <person name="Traylor-Knowles N."/>
        </authorList>
    </citation>
    <scope>NUCLEOTIDE SEQUENCE [LARGE SCALE GENOMIC DNA]</scope>
    <source>
        <strain evidence="1">RSMAS</strain>
        <tissue evidence="1">Whole animal</tissue>
    </source>
</reference>
<comment type="caution">
    <text evidence="1">The sequence shown here is derived from an EMBL/GenBank/DDBJ whole genome shotgun (WGS) entry which is preliminary data.</text>
</comment>
<evidence type="ECO:0008006" key="3">
    <source>
        <dbReference type="Google" id="ProtNLM"/>
    </source>
</evidence>
<organism evidence="1 2">
    <name type="scientific">Pocillopora damicornis</name>
    <name type="common">Cauliflower coral</name>
    <name type="synonym">Millepora damicornis</name>
    <dbReference type="NCBI Taxonomy" id="46731"/>
    <lineage>
        <taxon>Eukaryota</taxon>
        <taxon>Metazoa</taxon>
        <taxon>Cnidaria</taxon>
        <taxon>Anthozoa</taxon>
        <taxon>Hexacorallia</taxon>
        <taxon>Scleractinia</taxon>
        <taxon>Astrocoeniina</taxon>
        <taxon>Pocilloporidae</taxon>
        <taxon>Pocillopora</taxon>
    </lineage>
</organism>
<name>A0A3M6T5G5_POCDA</name>
<evidence type="ECO:0000313" key="2">
    <source>
        <dbReference type="Proteomes" id="UP000275408"/>
    </source>
</evidence>